<evidence type="ECO:0000256" key="7">
    <source>
        <dbReference type="ARBA" id="ARBA00023118"/>
    </source>
</evidence>
<dbReference type="GO" id="GO:0003723">
    <property type="term" value="F:RNA binding"/>
    <property type="evidence" value="ECO:0007669"/>
    <property type="project" value="InterPro"/>
</dbReference>
<reference evidence="12" key="1">
    <citation type="journal article" date="2019" name="Syst. Appl. Microbiol.">
        <title>Flavobacterium circumlabens sp. nov. and Flavobacterium cupreum sp. nov., two psychrotrophic species isolated from Antarctic environmental samples.</title>
        <authorList>
            <person name="Kralova S."/>
            <person name="Busse H.-J."/>
            <person name="Svec P."/>
            <person name="Maslanova I."/>
            <person name="Stankova E."/>
            <person name="Bartak M."/>
            <person name="Sedlacek I."/>
        </authorList>
    </citation>
    <scope>NUCLEOTIDE SEQUENCE [LARGE SCALE GENOMIC DNA]</scope>
    <source>
        <strain evidence="12">CCM 8825</strain>
    </source>
</reference>
<comment type="similarity">
    <text evidence="8">Belongs to the bacterial reverse transcriptase family.</text>
</comment>
<dbReference type="InterPro" id="IPR000123">
    <property type="entry name" value="Reverse_transcriptase_msDNA"/>
</dbReference>
<evidence type="ECO:0000256" key="1">
    <source>
        <dbReference type="ARBA" id="ARBA00012493"/>
    </source>
</evidence>
<keyword evidence="3" id="KW-0548">Nucleotidyltransferase</keyword>
<evidence type="ECO:0000256" key="4">
    <source>
        <dbReference type="ARBA" id="ARBA00022723"/>
    </source>
</evidence>
<dbReference type="SUPFAM" id="SSF56672">
    <property type="entry name" value="DNA/RNA polymerases"/>
    <property type="match status" value="1"/>
</dbReference>
<dbReference type="EC" id="2.7.7.49" evidence="1"/>
<feature type="domain" description="Reverse transcriptase" evidence="10">
    <location>
        <begin position="44"/>
        <end position="256"/>
    </location>
</feature>
<keyword evidence="5" id="KW-0460">Magnesium</keyword>
<keyword evidence="4" id="KW-0479">Metal-binding</keyword>
<comment type="catalytic activity">
    <reaction evidence="9">
        <text>DNA(n) + a 2'-deoxyribonucleoside 5'-triphosphate = DNA(n+1) + diphosphate</text>
        <dbReference type="Rhea" id="RHEA:22508"/>
        <dbReference type="Rhea" id="RHEA-COMP:17339"/>
        <dbReference type="Rhea" id="RHEA-COMP:17340"/>
        <dbReference type="ChEBI" id="CHEBI:33019"/>
        <dbReference type="ChEBI" id="CHEBI:61560"/>
        <dbReference type="ChEBI" id="CHEBI:173112"/>
        <dbReference type="EC" id="2.7.7.49"/>
    </reaction>
</comment>
<dbReference type="InterPro" id="IPR043502">
    <property type="entry name" value="DNA/RNA_pol_sf"/>
</dbReference>
<evidence type="ECO:0000313" key="12">
    <source>
        <dbReference type="Proteomes" id="UP000288102"/>
    </source>
</evidence>
<dbReference type="PRINTS" id="PR00866">
    <property type="entry name" value="RNADNAPOLMS"/>
</dbReference>
<evidence type="ECO:0000259" key="10">
    <source>
        <dbReference type="PROSITE" id="PS50878"/>
    </source>
</evidence>
<comment type="caution">
    <text evidence="11">The sequence shown here is derived from an EMBL/GenBank/DDBJ whole genome shotgun (WGS) entry which is preliminary data.</text>
</comment>
<dbReference type="GO" id="GO:0051607">
    <property type="term" value="P:defense response to virus"/>
    <property type="evidence" value="ECO:0007669"/>
    <property type="project" value="UniProtKB-KW"/>
</dbReference>
<accession>A0A434A2G2</accession>
<evidence type="ECO:0000256" key="9">
    <source>
        <dbReference type="ARBA" id="ARBA00048173"/>
    </source>
</evidence>
<evidence type="ECO:0000256" key="5">
    <source>
        <dbReference type="ARBA" id="ARBA00022842"/>
    </source>
</evidence>
<dbReference type="InterPro" id="IPR051083">
    <property type="entry name" value="GrpII_Intron_Splice-Mob/Def"/>
</dbReference>
<dbReference type="CDD" id="cd03487">
    <property type="entry name" value="RT_Bac_retron_II"/>
    <property type="match status" value="1"/>
</dbReference>
<dbReference type="Proteomes" id="UP000288102">
    <property type="component" value="Unassembled WGS sequence"/>
</dbReference>
<protein>
    <recommendedName>
        <fullName evidence="1">RNA-directed DNA polymerase</fullName>
        <ecNumber evidence="1">2.7.7.49</ecNumber>
    </recommendedName>
</protein>
<proteinExistence type="inferred from homology"/>
<dbReference type="PROSITE" id="PS50878">
    <property type="entry name" value="RT_POL"/>
    <property type="match status" value="1"/>
</dbReference>
<keyword evidence="6 11" id="KW-0695">RNA-directed DNA polymerase</keyword>
<dbReference type="RefSeq" id="WP_127340241.1">
    <property type="nucleotide sequence ID" value="NZ_QWDM01000016.1"/>
</dbReference>
<keyword evidence="2" id="KW-0808">Transferase</keyword>
<evidence type="ECO:0000256" key="2">
    <source>
        <dbReference type="ARBA" id="ARBA00022679"/>
    </source>
</evidence>
<dbReference type="OrthoDB" id="9780724at2"/>
<evidence type="ECO:0000256" key="3">
    <source>
        <dbReference type="ARBA" id="ARBA00022695"/>
    </source>
</evidence>
<dbReference type="GO" id="GO:0003964">
    <property type="term" value="F:RNA-directed DNA polymerase activity"/>
    <property type="evidence" value="ECO:0007669"/>
    <property type="project" value="UniProtKB-KW"/>
</dbReference>
<dbReference type="Pfam" id="PF00078">
    <property type="entry name" value="RVT_1"/>
    <property type="match status" value="1"/>
</dbReference>
<organism evidence="11 12">
    <name type="scientific">Flavobacterium cupreum</name>
    <dbReference type="NCBI Taxonomy" id="2133766"/>
    <lineage>
        <taxon>Bacteria</taxon>
        <taxon>Pseudomonadati</taxon>
        <taxon>Bacteroidota</taxon>
        <taxon>Flavobacteriia</taxon>
        <taxon>Flavobacteriales</taxon>
        <taxon>Flavobacteriaceae</taxon>
        <taxon>Flavobacterium</taxon>
    </lineage>
</organism>
<keyword evidence="12" id="KW-1185">Reference proteome</keyword>
<evidence type="ECO:0000256" key="8">
    <source>
        <dbReference type="ARBA" id="ARBA00034120"/>
    </source>
</evidence>
<dbReference type="PANTHER" id="PTHR34047:SF7">
    <property type="entry name" value="RNA-DIRECTED DNA POLYMERASE"/>
    <property type="match status" value="1"/>
</dbReference>
<dbReference type="InterPro" id="IPR000477">
    <property type="entry name" value="RT_dom"/>
</dbReference>
<sequence length="363" mass="42256">MYSPSAIENFEMLSSYLRTTPDQLSKLAHGQRLIFDFKSESLLVNPPEIIIRENVTVFRKFYIPKKNKKLGYRVVYKAHKQFVKDIHKTLKFNLTNIYTPHTCVHGFIPGKNIRSNALVHLEKKHLLSLDIKNFFESIDKKSVSAAFISLGFNKSIASDLSVICTLEDKLVQGFPTSPIIANIVCTKMDEEIQNLCWVYGATYSRYADDLSISSNFDMPPVEEIELILKSFNFELNAIKTKRFLRGQNQYVTGLSISDSAYPRIPKAIKKRIRQQLYYIRKYGYHSHICKIKGLDKETDLSITKQYVREIENKLKGWISYIHSIEPLLAEKYFDIFNEIQSIEYAEVIKLLKRDPQIRRFKSK</sequence>
<dbReference type="AlphaFoldDB" id="A0A434A2G2"/>
<evidence type="ECO:0000313" key="11">
    <source>
        <dbReference type="EMBL" id="RUT68578.1"/>
    </source>
</evidence>
<dbReference type="GO" id="GO:0046872">
    <property type="term" value="F:metal ion binding"/>
    <property type="evidence" value="ECO:0007669"/>
    <property type="project" value="UniProtKB-KW"/>
</dbReference>
<dbReference type="EMBL" id="QWDM01000016">
    <property type="protein sequence ID" value="RUT68578.1"/>
    <property type="molecule type" value="Genomic_DNA"/>
</dbReference>
<keyword evidence="7" id="KW-0051">Antiviral defense</keyword>
<evidence type="ECO:0000256" key="6">
    <source>
        <dbReference type="ARBA" id="ARBA00022918"/>
    </source>
</evidence>
<dbReference type="PANTHER" id="PTHR34047">
    <property type="entry name" value="NUCLEAR INTRON MATURASE 1, MITOCHONDRIAL-RELATED"/>
    <property type="match status" value="1"/>
</dbReference>
<name>A0A434A2G2_9FLAO</name>
<gene>
    <name evidence="11" type="ORF">D0817_20865</name>
</gene>